<feature type="domain" description="Carrier" evidence="6">
    <location>
        <begin position="623"/>
        <end position="698"/>
    </location>
</feature>
<evidence type="ECO:0000256" key="4">
    <source>
        <dbReference type="ARBA" id="ARBA00022737"/>
    </source>
</evidence>
<evidence type="ECO:0000259" key="6">
    <source>
        <dbReference type="PROSITE" id="PS50075"/>
    </source>
</evidence>
<dbReference type="Gene3D" id="3.40.50.980">
    <property type="match status" value="12"/>
</dbReference>
<dbReference type="InterPro" id="IPR045851">
    <property type="entry name" value="AMP-bd_C_sf"/>
</dbReference>
<gene>
    <name evidence="7" type="ORF">WDS16_14100</name>
</gene>
<feature type="domain" description="Carrier" evidence="6">
    <location>
        <begin position="6014"/>
        <end position="6088"/>
    </location>
</feature>
<dbReference type="InterPro" id="IPR000873">
    <property type="entry name" value="AMP-dep_synth/lig_dom"/>
</dbReference>
<proteinExistence type="predicted"/>
<dbReference type="Pfam" id="PF00668">
    <property type="entry name" value="Condensation"/>
    <property type="match status" value="7"/>
</dbReference>
<dbReference type="CDD" id="cd05930">
    <property type="entry name" value="A_NRPS"/>
    <property type="match status" value="1"/>
</dbReference>
<organism evidence="7 8">
    <name type="scientific">Rhodococcus sovatensis</name>
    <dbReference type="NCBI Taxonomy" id="1805840"/>
    <lineage>
        <taxon>Bacteria</taxon>
        <taxon>Bacillati</taxon>
        <taxon>Actinomycetota</taxon>
        <taxon>Actinomycetes</taxon>
        <taxon>Mycobacteriales</taxon>
        <taxon>Nocardiaceae</taxon>
        <taxon>Rhodococcus</taxon>
    </lineage>
</organism>
<evidence type="ECO:0000256" key="5">
    <source>
        <dbReference type="ARBA" id="ARBA00023194"/>
    </source>
</evidence>
<protein>
    <submittedName>
        <fullName evidence="7">Non-ribosomal peptide synthase/polyketide synthase</fullName>
    </submittedName>
</protein>
<dbReference type="SUPFAM" id="SSF56801">
    <property type="entry name" value="Acetyl-CoA synthetase-like"/>
    <property type="match status" value="7"/>
</dbReference>
<dbReference type="NCBIfam" id="NF004282">
    <property type="entry name" value="PRK05691.1"/>
    <property type="match status" value="6"/>
</dbReference>
<dbReference type="InterPro" id="IPR001242">
    <property type="entry name" value="Condensation_dom"/>
</dbReference>
<feature type="domain" description="Carrier" evidence="6">
    <location>
        <begin position="2790"/>
        <end position="2865"/>
    </location>
</feature>
<keyword evidence="2" id="KW-0596">Phosphopantetheine</keyword>
<dbReference type="InterPro" id="IPR009081">
    <property type="entry name" value="PP-bd_ACP"/>
</dbReference>
<feature type="domain" description="Carrier" evidence="6">
    <location>
        <begin position="4958"/>
        <end position="5033"/>
    </location>
</feature>
<keyword evidence="5" id="KW-0045">Antibiotic biosynthesis</keyword>
<accession>A0ABZ2PCN1</accession>
<dbReference type="Gene3D" id="2.30.38.10">
    <property type="entry name" value="Luciferase, Domain 3"/>
    <property type="match status" value="6"/>
</dbReference>
<dbReference type="InterPro" id="IPR010060">
    <property type="entry name" value="NRPS_synth"/>
</dbReference>
<comment type="cofactor">
    <cofactor evidence="1">
        <name>pantetheine 4'-phosphate</name>
        <dbReference type="ChEBI" id="CHEBI:47942"/>
    </cofactor>
</comment>
<dbReference type="SUPFAM" id="SSF47336">
    <property type="entry name" value="ACP-like"/>
    <property type="match status" value="6"/>
</dbReference>
<keyword evidence="3" id="KW-0597">Phosphoprotein</keyword>
<dbReference type="PROSITE" id="PS00012">
    <property type="entry name" value="PHOSPHOPANTETHEINE"/>
    <property type="match status" value="6"/>
</dbReference>
<dbReference type="EMBL" id="CP147846">
    <property type="protein sequence ID" value="WXG66439.1"/>
    <property type="molecule type" value="Genomic_DNA"/>
</dbReference>
<dbReference type="InterPro" id="IPR020806">
    <property type="entry name" value="PKS_PP-bd"/>
</dbReference>
<dbReference type="NCBIfam" id="NF003417">
    <property type="entry name" value="PRK04813.1"/>
    <property type="match status" value="7"/>
</dbReference>
<dbReference type="PANTHER" id="PTHR45527">
    <property type="entry name" value="NONRIBOSOMAL PEPTIDE SYNTHETASE"/>
    <property type="match status" value="1"/>
</dbReference>
<dbReference type="Pfam" id="PF13193">
    <property type="entry name" value="AMP-binding_C"/>
    <property type="match status" value="6"/>
</dbReference>
<reference evidence="7 8" key="1">
    <citation type="submission" date="2024-03" db="EMBL/GenBank/DDBJ databases">
        <title>Natural products discovery in diverse microorganisms through a two-stage MS feature dereplication strategy.</title>
        <authorList>
            <person name="Zhang R."/>
        </authorList>
    </citation>
    <scope>NUCLEOTIDE SEQUENCE [LARGE SCALE GENOMIC DNA]</scope>
    <source>
        <strain evidence="7 8">18930</strain>
    </source>
</reference>
<dbReference type="InterPro" id="IPR042099">
    <property type="entry name" value="ANL_N_sf"/>
</dbReference>
<dbReference type="Gene3D" id="3.30.300.30">
    <property type="match status" value="6"/>
</dbReference>
<evidence type="ECO:0000256" key="2">
    <source>
        <dbReference type="ARBA" id="ARBA00022450"/>
    </source>
</evidence>
<dbReference type="InterPro" id="IPR025110">
    <property type="entry name" value="AMP-bd_C"/>
</dbReference>
<dbReference type="PROSITE" id="PS50075">
    <property type="entry name" value="CARRIER"/>
    <property type="match status" value="6"/>
</dbReference>
<keyword evidence="8" id="KW-1185">Reference proteome</keyword>
<feature type="domain" description="Carrier" evidence="6">
    <location>
        <begin position="3875"/>
        <end position="3950"/>
    </location>
</feature>
<dbReference type="CDD" id="cd19543">
    <property type="entry name" value="DCL_NRPS"/>
    <property type="match status" value="1"/>
</dbReference>
<evidence type="ECO:0000256" key="1">
    <source>
        <dbReference type="ARBA" id="ARBA00001957"/>
    </source>
</evidence>
<dbReference type="SMART" id="SM00823">
    <property type="entry name" value="PKS_PP"/>
    <property type="match status" value="6"/>
</dbReference>
<dbReference type="CDD" id="cd17646">
    <property type="entry name" value="A_NRPS_AB3403-like"/>
    <property type="match status" value="2"/>
</dbReference>
<dbReference type="Pfam" id="PF00501">
    <property type="entry name" value="AMP-binding"/>
    <property type="match status" value="7"/>
</dbReference>
<dbReference type="Gene3D" id="3.40.50.12780">
    <property type="entry name" value="N-terminal domain of ligase-like"/>
    <property type="match status" value="1"/>
</dbReference>
<dbReference type="Gene3D" id="3.30.559.30">
    <property type="entry name" value="Nonribosomal peptide synthetase, condensation domain"/>
    <property type="match status" value="7"/>
</dbReference>
<dbReference type="NCBIfam" id="TIGR01733">
    <property type="entry name" value="AA-adenyl-dom"/>
    <property type="match status" value="6"/>
</dbReference>
<dbReference type="InterPro" id="IPR010071">
    <property type="entry name" value="AA_adenyl_dom"/>
</dbReference>
<keyword evidence="4" id="KW-0677">Repeat</keyword>
<sequence length="7340" mass="780614">MSNGRPNTRSQGAAGGVAVEELPGVIASVVDAAPDRIAMTHGETAVSYTTLHAELTALEAAMGGALGTEALVTVVLSNVVPGALESIGLAGIVDSIVADASEVLGDLTPAGPPTLVSRFEEQVARTPDSIAIEFDGESLTYAEFDARANRLARHLVSMGIGPESLVGLGIRRSIDLLVGMYAIVKSGAAYVPLDPDHPADRLAYVLDVAQPAAVLGVSTQPLDLPVDVEVLSIDLLDLDDLESTPLTDDDRVRTLTDDALAYVIFTSGSTGRPKGVAVTHRAIVSNVQWRQDEYTLTPHDVVLQKTPFTFDVSVWEFFWPLQIGARLVVAAHDGHRDPAYLARVMTERNVTVAHFVPSMLAVFVAEPTISEIRTLRYVFASGEALPAQTTTRFHAVSSAELHNLYGPTEAAVDVTYYETAAVESGSVPIGRAVVDTQLYVLDDGLRPVTTGAEGELYLAGVQLARGYVARPDLTADRFVADPFENGQRMYRTGDLVRWVPRAGVEMLEYVGRTDFQVKLRGLRIELGEIETAILEHESVSQAVALVHADATLGDVLVAYVVPASGADVEQNSLAEVVAARLPEYMVPALFVSVGEFPLGSSGKLDRKALPAPEFSSLANEYREPSTETELALAAVFGEVLGSETIGADDDFFAIGGNSLIATRVISRINARFDIRTDVRDFFDAPTIAGLAVLVDKAVAQGEGGAAPLVPQERPEIIPLSLAQQRMWFLNRFDTASAVNNIPVAIRLTGQLDVSALNLAIRDVLVRHESVRTIYPEIDGVGSQLVLDADAVAPTLSAEPVSEADVLGRVVEFVSVGFDVTAEVPFRAGLFEVVGAGSGVSEFVVVFVVHHIAADGFSMGPLTRDVMGAYVARVGGEEPGWAPLAVQYADYALWQRAVLGSESEPDSLLSQQVSFWRSALDGLPDQLDLPADRVRPVVASNRGANVVFSVDAGVHRGLGVVARELNASLFMVVHSALAVLLSRLSGVDDVAVGTPVAGRGEAALDDVIGMFVNTLVLRSVFGLDWSFADVVRDVRERDLGAFGHADVPFERLVEVLNPARSQGRHPLFQVMLSFQNLERTSLELPGLSVSAVEFDAAVAKFDVQVTVTELFDVDGGPAGLSATLTYATDLFDESTMVLFGERFVRVLESVASDSSVVVGDIGVLGEVERSVVVSGWNDTVRVLDSGVGLGSGEVSLASLFVDRVGVSSDAVAVVFEGERLSYGEFGGRVFRLARWLIGEGVGPEVLVGLGMRRGVDLLVGMYAVVVAGGAYVPLDPDVPVERNGFIVSVSSPVLVLVSGGVDVGVFGEVVGVAGGGVRVVDVSGVDVSGFSGGPVGDGERLSVLRGSNTAYVIFTSGSTGRPKGVAVSHEAIVNQIAWLTDRFEMGPQDVVLQKTPVTFDVSLWELFGTLLTGGRMVLAAPDGHRDARYLAQVIADEAVTMTSFVPSMLSVFVAETSGFDTESFRSLRVVLAAGEALSMSVVRAFERALPGVALHNLYGPTEFTVHATEGMVHSAQESITIGSPVWNTRALILDQRLHPVPVGVAGELYLSGPQVARGYASRPDLTASAFVADPFADQGASTPSRLYRTGDLVRWTKNGEIEYVGRTDFQVKVRGLRIELGEIEAVLTDDDSVASAVVLVRNDRLVGYLIPEPGTTVELDEVTAAAAAKLPAYMVPSTLLVLEKFPLGASGKLDRNALPDPVFEATQFRAPTTPVEEIVADTFAGVLGLERVGLDDDFFELGGNSLIATQLVSRLGTALETQLPVRILFDAPKVSALASLVETQVGRGARRALVAQERPEIIPLSLAQQRMWFLNRFDTASAVNNIPVAIRLTGQLDVSALSRAVDDLLTRHESLRTVYPDIDGAGMQEILPTAVVSPDMSARSIDAADLPETLRRFVSSGFDVTAEVPFRAGLFEVVGSGSGVSEFVVVFVVHHIAADGFSMGPLTRDVMGAYVARVGGEEPGWAPLPVQYADYALWQRAVLGSESEPDSLLSQQVSFWRSALDGLPDQLDLPADRVRPVVASNRGANVVFSVDAGVHRGLGVVARELNASLFMVVHSALAVLLSRLSGVDDVAVGTPVAGRGEAALDDVIGMFVNTLVLRSVFGLDWSFADVVRDVRERDLGAFGHADVPFERLVEVLNPARSQGRHPLFQVMLSFQNLERTSLELPGLSVSAVEFDAAVAKFDVQVTVTELFDVDGGPAGLSATLTYATDLFDESTMVLFGERFVRVLESVASDSSVVVGDIGVLGEVERSVVVSGWNDTVRVLDSGVGLGSGEVSLASLFVDRVGVSSDAVAVVFEGERLSYGEFGGRVFRLARWLIGEGVGPEVLVGLGMRRGVDLLVGMYAVVVAGGAYVPLDPDVPVERNGFIVSVSSPVLVLVSGGVDVGVFGEVVGVAGGGVRVVDVSGVDVSGFSGGPVGDGERLSVLRGSNTAYVIFTSGSTGRPKGVAVSHEAIVNRLLWMQDTYRLAENDVVLQKTPFTFDVSVWEFFWALQVGASVVVAIPDGHRDPHYLARVVAEESVTTVHFVPSMLSVFVAELEARQVQLPTVRQVFASGEALPAATAQRLFGALPNVRLHNLYGPTEAAVDVTFHEVLEGETVVPIGAPVWNTRVFVLDRRLAPVPVGVEGELYLAGVQLARGYVGRPDLTADRFVAHPVPEARSRGERLYRTGDVVRWTASGELDYVGRSDFQVKLRGLRIELGEIETILLEQDSIAQAAVQVRDEQLVAYVVVNTEDFDRAAVRSALGTKLAEYMVPSVFVVLEEFPLGSSGKLDRKALPAPVLAAKEFRAPTTPVEEIVADTFAGVLALEQVGLDDDFFELGGNSLIATQLVSRLGQVLNTKIGVRELFEASTVAELAVRIASQVGSGGQRELVAVDRPARIPLSLAQQRYWFLNQYDTTSAVDNIPFAVRLSGQLDVSALEAAVADLIARHESLRTIYPDSMDGPHQEILRVDDADAVLAVDDVEEADIRRRVIDLMMTAFDVTTQIPRAAQLFRLADDEYVLAFVIHHVSADGASMAPLVRDVMVAYAARSAGEAPGWAPLEVQYADYALWQREVLGSEDDPDSIASQQVAYWKSALAGLPDQLDLPSDRPRPAHQSFRGDSVRFTIDANLHSALLDLSRKHHATLFMTMHAAFAVFLSRMSGVDDIAVGTPVAGRGDKALDDMIGMFVNTLVFRTRVDSSMTFEELLAQAREADLQAFAHADVPFERLVEVLNPVRSTARNPLFQVGLSFQNMTRASLELPGLTIAPVDVNSPLAKTDLQLTIFDGTTADGRPAEIHAEFTFATDLFDVVTVDGFVERFVRVLESVASDSSVVVGDIGVLGEVERSVVVSGWNDTVRVLDSGVGSGEVSLASLFVDRVGVSLDAVAVVFEGERLSYGEFGGRVFRLARWLIGEGVGPEVLVGLGMRRGVDLLVGMYAVVVAGGAYVPLDPDVPVERNGFIVSVSSPVLVLVSGGVDVGVFGEVVGVAGGGVRVVDVSGVDVSGFSGGPVGDGERLSVLRGSNTAYVIFTSGSTGRPKGVAVSHEAVVNQLVWKRAEFGLGVGDVVLLKTAATFDLSVWEFWSPLVSGASVVVASVDGHRDAAYLHELMVAESVTTLHVVPSLLSALLAVSGGVLSGSLVRVLAIGEALPGATAQWFRRGNAGALFNLYGPTEAAVSVTVHEVGAGDVSGVPIGVPEWNTGVLVLDERLHPVPVGVSGELYLAGVQLARGYVGRVDLTAERFVANPFVGVAGVGVGSRLYRTGDVVRWSGSGELEYVGRSDFQVKVRGFRIELGEIESALRGVAGVGDVAVVARVDEFAGDQLVAYVVGVEGVDGSSVALDVGAVKAELGGLVPSYMVPSAFVVLDALPLNANGKLDRAALPDPVFEAVVFRAPSTPVEEAVARVFSEVLGVDRVGVDDDFFALGGNSLIATQVVSRLGVALDAVVPVRLVFEAPSVGALAVRVEQSVGSGVRVPLVARQRPEMVPLSLAQQRMWFLNRFDSGSAAYNVPVAIRLTGALDVAAVQAAVSDVISRHESLRTMYPETENGPIQLVVPVERVVPDIQIIDVEVADVEDRVRELASTTFDVTTEIPLRVRLFTLSATEHVLALVVHHISADGSSMGPLTRDVMIAYAARSAGEAPGWAPLEVQYADYALWQREVLGSEDDPDSIASQQVAYWKGALAGLPDQLDLPTDRPRPAVQSYAGGRADFVVDAELHAQLVQLARRTNSTLFMVMHTAMAVFLSRMSGTDDIAIGTPFAGRSDRALDDIIGMFVNTLVFRTRVDSSMTFEELLAQTRASDLQAFAHADVPFERLVEVLNPARSTARHPLFQVGLSFQNLAQSSLELSGLSVSGLDADTGISQFDLHLIVTDRYDDAGRPLGVGGYVSFATDLFDVVTVDGFVERFVRVLESVALDSSVVVGDIGVLGEVERSVVVSGWNDTVRVLDSGVGGVSLASLFVDRVGVSSDAVAVVFEGERLSYGEFGGRVFRLARWLIGEGVGPEVLVGLGMRRGVDLLVGMYAVVVAGGAYVPLDPDVPVERNGFIVSVSSPVLVLVSGGVDVGVFGEVVGVAGGGVRVVDVSGVDVSGFSGGPVGDGERLSVLRGSNTAYVIFTSGSTGRPKGVAVSHEAVVNQLVWKRAEFGLGVGDVVLLKTAATFDLSVWEFWSPLVSGASVVVASVDGHRDAAYLHELMVAESVTTLHVVPSLLSALLAVSGGVLSGSLVRVLAIGEALPGATAQWFRRGNAGALFNLYGPTEAAVSVTVHEVGAGDVSGVPIGVPEWNTGVLVLDERLHPVPVGVSGELYLAGVQLARGYVGRVDLTAERFVANPFVGVAGVGVGSRLYRTGDVVRWSGSGELEYVGRSDFQVKVRGFRIELGEIESALRGVAGVGDVAVVARVDEFAGDQLVAYVVGVEGVDGSRVALDVGAVKAELGGLVPSYMVPSAFVVLDALPLNANGKLDRAALPDPVFEAVVFRAPSTPVEEAVARVFSEVLGVDRVGVDDDFFALGGNSLIATQVVSRLGVALDAVVPVRLVFEAPSVGALAVRVEQSVGSGVRVPLVARQRPAMVPLSLAQQRMWFLNRFDTESAVNNIPVAVRLSGSLDIEALNAAVRDVLARHESLRTVYPETDGIAAQVILPVSAAAPTLAPKPVDPVDVAAKVEAVISAGFDVTTELPMRGELLQVAEDEYVLVLVAHHISADGWSMGPLTRDVMIAYAARAAGEAPGWAPLEVQYADYALWQREVLGSEDDPDSIASQQVAYWKSALAGLPDELNLPTDRSRPSVRDYVGGKVPFRIDADTHRALVDVARTTSSTLFMVVHTAMAVFLARMSGTDDIAIGAPIAGRGQSELDDMVGMFVNTLVLRTHVEPDRSFTEILARAKEADLQAFAHADIPFERLVEVLNPERSTARHPLFQVALSFENLPSTDLQLPDLHVSGVPFEAHIAKFDLSLTLREHVLGDGGLDGISAEFSYAADMFDESTIADFAVRFVRLLDDAIANPSRPVGDLALLDAGEADALTHVFGGDAGSATTLHEILTAGVALAPDAVAVRIAGRSVTYRELDESSSQLARTLIERGVGPDTVVALAFPRSYEMLVCVWAVAKAGGAHMPVDPNYPTDRIEHMLSDSAAVVAITASMYVDALPGKSWMLLDDDALRLEVDARSVEPIADGERRSTLTTDHPAYVIYTSGSTGLPKGVVVTHASLRGVLDSAVELYGVTSESRFLHICSPSFDPSVLEWMVAFSTGARLVIVPSDVIGGPDLAEILISEKVTHSIITPAVLGTMDADGMDDLEVLSVGGDVTTPELLARWAQGRRYFNGYGPTETTIISSYAELEPGRPITIGSPVRGTAALVLDGRLRPVPVGVAGELYLAGEGLARGYHERGGLTASRFVADPYAGTGARMYRTGDLVRWTMRTGARELEFVGRSDFQVKIRGFRVELGEVDAALTAHDTVAFAATLGKDLPSGATVLVSYVMPSVGATVDQAVLTEFVGQTLPSHMVPASIVVLDEIPLTPVGKLDRRALPEPVFQEQVYRAAETDLEEIIAEVFADVLRVPRVGVDESFFALGGDSIVSIQLVSRAKARGVSFTPRDVFERRSVAGLAEVAVRVSDADRPAVLTELPGGGVGSMPLTPIMRKVTAAGGGLDRFSQSVSVSLPVGIDEDVLTATLSAVIDHHDMFRAVYAGGELSVRAQGTVDVGAALERVRVDASISGADLEALASDRLNAAMGRLDPATGVMVQFVWFDFDSETEVEGEGRRGVLLIVAHHFVVDGVTWRILLPDLAVAWSQLAAGQAVSLPAVGTSMRRWAHGLVQAAASPARREELPMWTSLADIDDPLLGRRPFDPAVDVSRTVERVEVDISADVTDALLTTVPRLFRGGVNDGLLATLALALVRWRENRGIHTTSSLFALEGHGREEAVVPGADLSRTIGWFTSAYPLALRLDALDIGEAFSGGPAIGSAVKAVKEQILQVPDRGMGYGILRYLDEETAAALVSVPEGQVSFNYLGRISATEIPAELADIGWAPTGTLGSLTASMDDDMPANSTIDINAIVTDSPDGPKLGATFAFPTGLLDRADVSELADLWTDAMRALAGHSRTAEAGGLTPSDLPLIESTQAEIDTWESKYPTVEDVWPLTPLQSGLLFHAMMTESTVDVYTMQAVLDLSGVVDTERLRASGQALLDRHANLRAAFVSDSDGRPAQVVLGELTLPFREIDLTHLDEAERRAEAKRILVAAQAERFDMSAPPLIRFTLIKVAADAWHLGITSHHILLDGWSMPLLMQDLLVLYAVRADSSVLPRVRPFRNFLSWLDSRDRGDSLDRWADALHGVAEPTLLTESVRRSDGAPVIDKVEVSLSEERTAALSAMASDLGVTVNTVVQAAWGILLGRLTGRSDVVFGATVSGRPADLAGVESMVGLFINTLPVRVDIGDRRSRAETLVRLQGQQADLLDHHYVGLTEIQQRIGLDRLFDTLLVFESYPIDRDAIAAASSVDGLQITGVGVNDATHYPLTVLTVVEAQLELTFKYLDTFLDGRYVSELSRWFLSILDALIDEPNGQVGTIDILDAGERERIVTASTEPESGTLAAGGSFGSDLQILPKVLAEVVEDDPEAPALVSGENEISYRALDVASSKLARSLIERGVGPGTSVVVHLTRSTTAIEALWAVAKTGAAVIPSQPGSNRAVGHAQFGVTVGAHLATAADGPTWVVVDSVDFELETADRPGHPVSYTDRLQPLSGDHTAITLSSGSLTQSELMHRLGEYAERFELAYDSRSFLYGSFDSDASMLEALAVTSRGGALIMGEPDVGADSVVDLLFDSWATHAFVPIEVLEVSGPDDLDDLVVVVVTDGPATGDAVDTWADGRTVTNL</sequence>
<dbReference type="Pfam" id="PF00550">
    <property type="entry name" value="PP-binding"/>
    <property type="match status" value="6"/>
</dbReference>
<dbReference type="InterPro" id="IPR036736">
    <property type="entry name" value="ACP-like_sf"/>
</dbReference>
<dbReference type="Proteomes" id="UP001432000">
    <property type="component" value="Chromosome"/>
</dbReference>
<evidence type="ECO:0000313" key="8">
    <source>
        <dbReference type="Proteomes" id="UP001432000"/>
    </source>
</evidence>
<feature type="domain" description="Carrier" evidence="6">
    <location>
        <begin position="1709"/>
        <end position="1784"/>
    </location>
</feature>
<dbReference type="CDD" id="cd19540">
    <property type="entry name" value="LCL_NRPS-like"/>
    <property type="match status" value="5"/>
</dbReference>
<evidence type="ECO:0000256" key="3">
    <source>
        <dbReference type="ARBA" id="ARBA00022553"/>
    </source>
</evidence>
<dbReference type="InterPro" id="IPR020845">
    <property type="entry name" value="AMP-binding_CS"/>
</dbReference>
<dbReference type="Gene3D" id="1.10.1200.10">
    <property type="entry name" value="ACP-like"/>
    <property type="match status" value="6"/>
</dbReference>
<dbReference type="SUPFAM" id="SSF52777">
    <property type="entry name" value="CoA-dependent acyltransferases"/>
    <property type="match status" value="14"/>
</dbReference>
<dbReference type="Gene3D" id="3.30.559.10">
    <property type="entry name" value="Chloramphenicol acetyltransferase-like domain"/>
    <property type="match status" value="7"/>
</dbReference>
<dbReference type="InterPro" id="IPR006162">
    <property type="entry name" value="Ppantetheine_attach_site"/>
</dbReference>
<name>A0ABZ2PCN1_9NOCA</name>
<dbReference type="RefSeq" id="WP_338885885.1">
    <property type="nucleotide sequence ID" value="NZ_CP147846.1"/>
</dbReference>
<dbReference type="InterPro" id="IPR023213">
    <property type="entry name" value="CAT-like_dom_sf"/>
</dbReference>
<evidence type="ECO:0000313" key="7">
    <source>
        <dbReference type="EMBL" id="WXG66439.1"/>
    </source>
</evidence>
<dbReference type="PANTHER" id="PTHR45527:SF1">
    <property type="entry name" value="FATTY ACID SYNTHASE"/>
    <property type="match status" value="1"/>
</dbReference>
<dbReference type="PROSITE" id="PS00455">
    <property type="entry name" value="AMP_BINDING"/>
    <property type="match status" value="6"/>
</dbReference>
<dbReference type="NCBIfam" id="TIGR01720">
    <property type="entry name" value="NRPS-para261"/>
    <property type="match status" value="1"/>
</dbReference>